<dbReference type="Proteomes" id="UP001054945">
    <property type="component" value="Unassembled WGS sequence"/>
</dbReference>
<reference evidence="1 2" key="1">
    <citation type="submission" date="2021-06" db="EMBL/GenBank/DDBJ databases">
        <title>Caerostris extrusa draft genome.</title>
        <authorList>
            <person name="Kono N."/>
            <person name="Arakawa K."/>
        </authorList>
    </citation>
    <scope>NUCLEOTIDE SEQUENCE [LARGE SCALE GENOMIC DNA]</scope>
</reference>
<name>A0AAV4UEE1_CAEEX</name>
<accession>A0AAV4UEE1</accession>
<gene>
    <name evidence="1" type="ORF">CEXT_135441</name>
</gene>
<sequence>MVRSNLHNDFLTTPSLFEEGPNDDCELVDYAGCKRLSGACGSAVGGIHSRRLSRNQVKKVSRFVARWRGWVFSPQGNQRWKGFSSAFLRFLPLFPGFKSTFDSSTSIVPGTAMY</sequence>
<organism evidence="1 2">
    <name type="scientific">Caerostris extrusa</name>
    <name type="common">Bark spider</name>
    <name type="synonym">Caerostris bankana</name>
    <dbReference type="NCBI Taxonomy" id="172846"/>
    <lineage>
        <taxon>Eukaryota</taxon>
        <taxon>Metazoa</taxon>
        <taxon>Ecdysozoa</taxon>
        <taxon>Arthropoda</taxon>
        <taxon>Chelicerata</taxon>
        <taxon>Arachnida</taxon>
        <taxon>Araneae</taxon>
        <taxon>Araneomorphae</taxon>
        <taxon>Entelegynae</taxon>
        <taxon>Araneoidea</taxon>
        <taxon>Araneidae</taxon>
        <taxon>Caerostris</taxon>
    </lineage>
</organism>
<proteinExistence type="predicted"/>
<evidence type="ECO:0000313" key="2">
    <source>
        <dbReference type="Proteomes" id="UP001054945"/>
    </source>
</evidence>
<dbReference type="AlphaFoldDB" id="A0AAV4UEE1"/>
<dbReference type="EMBL" id="BPLR01012734">
    <property type="protein sequence ID" value="GIY56159.1"/>
    <property type="molecule type" value="Genomic_DNA"/>
</dbReference>
<comment type="caution">
    <text evidence="1">The sequence shown here is derived from an EMBL/GenBank/DDBJ whole genome shotgun (WGS) entry which is preliminary data.</text>
</comment>
<protein>
    <submittedName>
        <fullName evidence="1">Uncharacterized protein</fullName>
    </submittedName>
</protein>
<evidence type="ECO:0000313" key="1">
    <source>
        <dbReference type="EMBL" id="GIY56159.1"/>
    </source>
</evidence>
<keyword evidence="2" id="KW-1185">Reference proteome</keyword>